<evidence type="ECO:0000256" key="1">
    <source>
        <dbReference type="SAM" id="Phobius"/>
    </source>
</evidence>
<reference evidence="2 3" key="1">
    <citation type="submission" date="2021-01" db="EMBL/GenBank/DDBJ databases">
        <title>Whole genome shotgun sequence of Actinoplanes couchii NBRC 106145.</title>
        <authorList>
            <person name="Komaki H."/>
            <person name="Tamura T."/>
        </authorList>
    </citation>
    <scope>NUCLEOTIDE SEQUENCE [LARGE SCALE GENOMIC DNA]</scope>
    <source>
        <strain evidence="2 3">NBRC 106145</strain>
    </source>
</reference>
<sequence length="200" mass="20751">MRYLGLHLRARRIPAALAAAASGTLVLWTVVAVFSEVPDADISLVTLLVLLLAAVVAPTLGGHDDALDRTSALRWLPRRAAHLLVALVIILALVLVTLLTGARFGPAALVLRDAAGLLGLTALGAVALGTARSWFLPLAWTLPVVMTPFAGASVPLQALTWQTQPHDNRTAAVVATVIAVAGLVAYGVRGSALRDIRSAA</sequence>
<keyword evidence="3" id="KW-1185">Reference proteome</keyword>
<comment type="caution">
    <text evidence="2">The sequence shown here is derived from an EMBL/GenBank/DDBJ whole genome shotgun (WGS) entry which is preliminary data.</text>
</comment>
<gene>
    <name evidence="2" type="ORF">Aco03nite_059220</name>
</gene>
<keyword evidence="1" id="KW-0472">Membrane</keyword>
<organism evidence="2 3">
    <name type="scientific">Actinoplanes couchii</name>
    <dbReference type="NCBI Taxonomy" id="403638"/>
    <lineage>
        <taxon>Bacteria</taxon>
        <taxon>Bacillati</taxon>
        <taxon>Actinomycetota</taxon>
        <taxon>Actinomycetes</taxon>
        <taxon>Micromonosporales</taxon>
        <taxon>Micromonosporaceae</taxon>
        <taxon>Actinoplanes</taxon>
    </lineage>
</organism>
<feature type="transmembrane region" description="Helical" evidence="1">
    <location>
        <begin position="114"/>
        <end position="131"/>
    </location>
</feature>
<feature type="transmembrane region" description="Helical" evidence="1">
    <location>
        <begin position="138"/>
        <end position="158"/>
    </location>
</feature>
<protein>
    <submittedName>
        <fullName evidence="2">Uncharacterized protein</fullName>
    </submittedName>
</protein>
<dbReference type="EMBL" id="BOMG01000073">
    <property type="protein sequence ID" value="GID57518.1"/>
    <property type="molecule type" value="Genomic_DNA"/>
</dbReference>
<accession>A0ABQ3XG86</accession>
<name>A0ABQ3XG86_9ACTN</name>
<dbReference type="Proteomes" id="UP000612282">
    <property type="component" value="Unassembled WGS sequence"/>
</dbReference>
<feature type="transmembrane region" description="Helical" evidence="1">
    <location>
        <begin position="81"/>
        <end position="102"/>
    </location>
</feature>
<keyword evidence="1" id="KW-0812">Transmembrane</keyword>
<feature type="transmembrane region" description="Helical" evidence="1">
    <location>
        <begin position="170"/>
        <end position="188"/>
    </location>
</feature>
<dbReference type="RefSeq" id="WP_203800403.1">
    <property type="nucleotide sequence ID" value="NZ_BAAAQE010000034.1"/>
</dbReference>
<evidence type="ECO:0000313" key="3">
    <source>
        <dbReference type="Proteomes" id="UP000612282"/>
    </source>
</evidence>
<keyword evidence="1" id="KW-1133">Transmembrane helix</keyword>
<evidence type="ECO:0000313" key="2">
    <source>
        <dbReference type="EMBL" id="GID57518.1"/>
    </source>
</evidence>
<proteinExistence type="predicted"/>
<feature type="transmembrane region" description="Helical" evidence="1">
    <location>
        <begin position="42"/>
        <end position="60"/>
    </location>
</feature>